<dbReference type="PANTHER" id="PTHR43794:SF5">
    <property type="entry name" value="CHLOROHYDROLASE FAMILY PROTEIN"/>
    <property type="match status" value="1"/>
</dbReference>
<dbReference type="InterPro" id="IPR050287">
    <property type="entry name" value="MTA/SAH_deaminase"/>
</dbReference>
<dbReference type="SUPFAM" id="SSF51556">
    <property type="entry name" value="Metallo-dependent hydrolases"/>
    <property type="match status" value="1"/>
</dbReference>
<dbReference type="RefSeq" id="XP_013261002.1">
    <property type="nucleotide sequence ID" value="XM_013405548.1"/>
</dbReference>
<dbReference type="Proteomes" id="UP000027920">
    <property type="component" value="Unassembled WGS sequence"/>
</dbReference>
<reference evidence="2 3" key="1">
    <citation type="submission" date="2013-03" db="EMBL/GenBank/DDBJ databases">
        <title>The Genome Sequence of Exophiala aquamarina CBS 119918.</title>
        <authorList>
            <consortium name="The Broad Institute Genomics Platform"/>
            <person name="Cuomo C."/>
            <person name="de Hoog S."/>
            <person name="Gorbushina A."/>
            <person name="Walker B."/>
            <person name="Young S.K."/>
            <person name="Zeng Q."/>
            <person name="Gargeya S."/>
            <person name="Fitzgerald M."/>
            <person name="Haas B."/>
            <person name="Abouelleil A."/>
            <person name="Allen A.W."/>
            <person name="Alvarado L."/>
            <person name="Arachchi H.M."/>
            <person name="Berlin A.M."/>
            <person name="Chapman S.B."/>
            <person name="Gainer-Dewar J."/>
            <person name="Goldberg J."/>
            <person name="Griggs A."/>
            <person name="Gujja S."/>
            <person name="Hansen M."/>
            <person name="Howarth C."/>
            <person name="Imamovic A."/>
            <person name="Ireland A."/>
            <person name="Larimer J."/>
            <person name="McCowan C."/>
            <person name="Murphy C."/>
            <person name="Pearson M."/>
            <person name="Poon T.W."/>
            <person name="Priest M."/>
            <person name="Roberts A."/>
            <person name="Saif S."/>
            <person name="Shea T."/>
            <person name="Sisk P."/>
            <person name="Sykes S."/>
            <person name="Wortman J."/>
            <person name="Nusbaum C."/>
            <person name="Birren B."/>
        </authorList>
    </citation>
    <scope>NUCLEOTIDE SEQUENCE [LARGE SCALE GENOMIC DNA]</scope>
    <source>
        <strain evidence="2 3">CBS 119918</strain>
    </source>
</reference>
<dbReference type="OrthoDB" id="194468at2759"/>
<dbReference type="Gene3D" id="3.20.20.140">
    <property type="entry name" value="Metal-dependent hydrolases"/>
    <property type="match status" value="1"/>
</dbReference>
<dbReference type="InterPro" id="IPR011059">
    <property type="entry name" value="Metal-dep_hydrolase_composite"/>
</dbReference>
<dbReference type="PANTHER" id="PTHR43794">
    <property type="entry name" value="AMINOHYDROLASE SSNA-RELATED"/>
    <property type="match status" value="1"/>
</dbReference>
<comment type="caution">
    <text evidence="2">The sequence shown here is derived from an EMBL/GenBank/DDBJ whole genome shotgun (WGS) entry which is preliminary data.</text>
</comment>
<dbReference type="VEuPathDB" id="FungiDB:A1O9_06338"/>
<gene>
    <name evidence="2" type="ORF">A1O9_06338</name>
</gene>
<evidence type="ECO:0000259" key="1">
    <source>
        <dbReference type="Pfam" id="PF01979"/>
    </source>
</evidence>
<evidence type="ECO:0000313" key="2">
    <source>
        <dbReference type="EMBL" id="KEF58412.1"/>
    </source>
</evidence>
<dbReference type="Pfam" id="PF01979">
    <property type="entry name" value="Amidohydro_1"/>
    <property type="match status" value="1"/>
</dbReference>
<organism evidence="2 3">
    <name type="scientific">Exophiala aquamarina CBS 119918</name>
    <dbReference type="NCBI Taxonomy" id="1182545"/>
    <lineage>
        <taxon>Eukaryota</taxon>
        <taxon>Fungi</taxon>
        <taxon>Dikarya</taxon>
        <taxon>Ascomycota</taxon>
        <taxon>Pezizomycotina</taxon>
        <taxon>Eurotiomycetes</taxon>
        <taxon>Chaetothyriomycetidae</taxon>
        <taxon>Chaetothyriales</taxon>
        <taxon>Herpotrichiellaceae</taxon>
        <taxon>Exophiala</taxon>
    </lineage>
</organism>
<dbReference type="GeneID" id="25281255"/>
<dbReference type="AlphaFoldDB" id="A0A072PF79"/>
<protein>
    <recommendedName>
        <fullName evidence="1">Amidohydrolase-related domain-containing protein</fullName>
    </recommendedName>
</protein>
<sequence length="479" mass="52086">MAGNSHLIQNATVVSVDDKVGVRYGCDILVEDGVITAIDSDLKPPSGVPIIDASECIVSPGFVDTHRHTWESQLKNVTSDSQLCDYVLWIRNVYGSCYTSKDVYLGNLAGALESIDSGITCLVDHSHIMNTPAHADAAVEGLQAAKIRGVFCYGLYKNKMWPGVPPDAVQEETEPDWRLADAQRIRQKYFSTANVPSDLLRFGFAPAEIERSTVKEAIDQVEFGREIGAAIITGHISMGEKLDRGMHFIRHLQQNSLLGPDLLFSHCGALCEDELQAMHEHNVGISCTPDTELQMAMGPLIAFRGAEHGCKMSLGIDVACNNAVDMFQQMRLLLQNQRNIDNLAMQGPPNTISRKCEEVLRFATLGGAECMGLKDVVGSISVGKKADLLLTKCTSPRLTPIHDPVAALVLYANASDIDTVLIDGVIVKQGGKLVVADWSTVRKEVLQSSNNIKERGAVAPVSKINETILSLSQLQKKHG</sequence>
<dbReference type="HOGENOM" id="CLU_012358_2_3_1"/>
<dbReference type="SUPFAM" id="SSF51338">
    <property type="entry name" value="Composite domain of metallo-dependent hydrolases"/>
    <property type="match status" value="2"/>
</dbReference>
<dbReference type="Gene3D" id="2.30.40.10">
    <property type="entry name" value="Urease, subunit C, domain 1"/>
    <property type="match status" value="1"/>
</dbReference>
<dbReference type="InterPro" id="IPR032466">
    <property type="entry name" value="Metal_Hydrolase"/>
</dbReference>
<feature type="domain" description="Amidohydrolase-related" evidence="1">
    <location>
        <begin position="57"/>
        <end position="427"/>
    </location>
</feature>
<dbReference type="EMBL" id="AMGV01000004">
    <property type="protein sequence ID" value="KEF58412.1"/>
    <property type="molecule type" value="Genomic_DNA"/>
</dbReference>
<dbReference type="STRING" id="1182545.A0A072PF79"/>
<evidence type="ECO:0000313" key="3">
    <source>
        <dbReference type="Proteomes" id="UP000027920"/>
    </source>
</evidence>
<proteinExistence type="predicted"/>
<name>A0A072PF79_9EURO</name>
<dbReference type="InterPro" id="IPR006680">
    <property type="entry name" value="Amidohydro-rel"/>
</dbReference>
<dbReference type="NCBIfam" id="NF006056">
    <property type="entry name" value="PRK08204.1"/>
    <property type="match status" value="1"/>
</dbReference>
<keyword evidence="3" id="KW-1185">Reference proteome</keyword>
<accession>A0A072PF79</accession>
<dbReference type="GO" id="GO:0016810">
    <property type="term" value="F:hydrolase activity, acting on carbon-nitrogen (but not peptide) bonds"/>
    <property type="evidence" value="ECO:0007669"/>
    <property type="project" value="InterPro"/>
</dbReference>